<evidence type="ECO:0000313" key="7">
    <source>
        <dbReference type="EMBL" id="KVE29298.1"/>
    </source>
</evidence>
<evidence type="ECO:0000313" key="8">
    <source>
        <dbReference type="Proteomes" id="UP000062788"/>
    </source>
</evidence>
<evidence type="ECO:0000256" key="2">
    <source>
        <dbReference type="ARBA" id="ARBA00022475"/>
    </source>
</evidence>
<feature type="transmembrane region" description="Helical" evidence="6">
    <location>
        <begin position="12"/>
        <end position="37"/>
    </location>
</feature>
<dbReference type="PIRSF" id="PIRSF006060">
    <property type="entry name" value="AA_transporter"/>
    <property type="match status" value="1"/>
</dbReference>
<dbReference type="GO" id="GO:0005886">
    <property type="term" value="C:plasma membrane"/>
    <property type="evidence" value="ECO:0007669"/>
    <property type="project" value="UniProtKB-SubCell"/>
</dbReference>
<accession>A0A103E6N9</accession>
<dbReference type="PANTHER" id="PTHR42770">
    <property type="entry name" value="AMINO ACID TRANSPORTER-RELATED"/>
    <property type="match status" value="1"/>
</dbReference>
<dbReference type="Proteomes" id="UP000062788">
    <property type="component" value="Unassembled WGS sequence"/>
</dbReference>
<dbReference type="AlphaFoldDB" id="A0A103E6N9"/>
<dbReference type="Pfam" id="PF13520">
    <property type="entry name" value="AA_permease_2"/>
    <property type="match status" value="1"/>
</dbReference>
<gene>
    <name evidence="7" type="ORF">WS67_05435</name>
</gene>
<feature type="transmembrane region" description="Helical" evidence="6">
    <location>
        <begin position="320"/>
        <end position="339"/>
    </location>
</feature>
<dbReference type="InterPro" id="IPR002293">
    <property type="entry name" value="AA/rel_permease1"/>
</dbReference>
<evidence type="ECO:0000256" key="4">
    <source>
        <dbReference type="ARBA" id="ARBA00022989"/>
    </source>
</evidence>
<organism evidence="7 8">
    <name type="scientific">Burkholderia singularis</name>
    <dbReference type="NCBI Taxonomy" id="1503053"/>
    <lineage>
        <taxon>Bacteria</taxon>
        <taxon>Pseudomonadati</taxon>
        <taxon>Pseudomonadota</taxon>
        <taxon>Betaproteobacteria</taxon>
        <taxon>Burkholderiales</taxon>
        <taxon>Burkholderiaceae</taxon>
        <taxon>Burkholderia</taxon>
        <taxon>pseudomallei group</taxon>
    </lineage>
</organism>
<dbReference type="RefSeq" id="WP_059513774.1">
    <property type="nucleotide sequence ID" value="NZ_CP013448.1"/>
</dbReference>
<evidence type="ECO:0000256" key="6">
    <source>
        <dbReference type="SAM" id="Phobius"/>
    </source>
</evidence>
<feature type="transmembrane region" description="Helical" evidence="6">
    <location>
        <begin position="395"/>
        <end position="411"/>
    </location>
</feature>
<keyword evidence="4 6" id="KW-1133">Transmembrane helix</keyword>
<keyword evidence="5 6" id="KW-0472">Membrane</keyword>
<protein>
    <recommendedName>
        <fullName evidence="9">Amino acid permease</fullName>
    </recommendedName>
</protein>
<evidence type="ECO:0008006" key="9">
    <source>
        <dbReference type="Google" id="ProtNLM"/>
    </source>
</evidence>
<evidence type="ECO:0000256" key="3">
    <source>
        <dbReference type="ARBA" id="ARBA00022692"/>
    </source>
</evidence>
<feature type="transmembrane region" description="Helical" evidence="6">
    <location>
        <begin position="189"/>
        <end position="205"/>
    </location>
</feature>
<dbReference type="GO" id="GO:0022857">
    <property type="term" value="F:transmembrane transporter activity"/>
    <property type="evidence" value="ECO:0007669"/>
    <property type="project" value="InterPro"/>
</dbReference>
<dbReference type="OrthoDB" id="9117841at2"/>
<feature type="transmembrane region" description="Helical" evidence="6">
    <location>
        <begin position="151"/>
        <end position="169"/>
    </location>
</feature>
<keyword evidence="3 6" id="KW-0812">Transmembrane</keyword>
<comment type="caution">
    <text evidence="7">The sequence shown here is derived from an EMBL/GenBank/DDBJ whole genome shotgun (WGS) entry which is preliminary data.</text>
</comment>
<reference evidence="7 8" key="1">
    <citation type="submission" date="2015-11" db="EMBL/GenBank/DDBJ databases">
        <title>Expanding the genomic diversity of Burkholderia species for the development of highly accurate diagnostics.</title>
        <authorList>
            <person name="Sahl J."/>
            <person name="Keim P."/>
            <person name="Wagner D."/>
        </authorList>
    </citation>
    <scope>NUCLEOTIDE SEQUENCE [LARGE SCALE GENOMIC DNA]</scope>
    <source>
        <strain evidence="7 8">TSV85</strain>
    </source>
</reference>
<sequence length="420" mass="45391">MTTLRRQISLSSGIALAVGMVIGSGLFGLPGLALQISSPQTAAWGWLICTLACVPLIWIFAVLGARFASAAGISRYVEAALGQRAEYGVTAVLCGTFPLSVPALAMIGGSYALTAFGIEPEKLLVVSALFLLSAVLFNLSGVRTTTLINKVSLLLIVATVLILAALRLPDLITGGRLWTAPDFTAIRPASLWKVTVLIFWAYLGWENMSFGLEEFKNPNKTIKQVYFLSFVTVVALYFALAATMNGASIHDSNVNVTQGIAHLVPAQWRQLFSIATLVIILANANAWVFGASRLFYSAGRNGLLPDIFGKLDRRGIPRNALLLLAGCFAAVLLASAIFHLKIEDLVLIANQNFLVLYVACLYCFWKIETGPSRWPLMVLGSASCAFLLAGFSYRMLYPIALLIAGMLYQQYRAKRPGLSV</sequence>
<evidence type="ECO:0000256" key="1">
    <source>
        <dbReference type="ARBA" id="ARBA00004651"/>
    </source>
</evidence>
<feature type="transmembrane region" description="Helical" evidence="6">
    <location>
        <begin position="123"/>
        <end position="139"/>
    </location>
</feature>
<dbReference type="PANTHER" id="PTHR42770:SF13">
    <property type="entry name" value="L-METHIONINE_BRANCHED-CHAIN AMINO ACID EXPORTER YJEH"/>
    <property type="match status" value="1"/>
</dbReference>
<proteinExistence type="predicted"/>
<evidence type="ECO:0000256" key="5">
    <source>
        <dbReference type="ARBA" id="ARBA00023136"/>
    </source>
</evidence>
<feature type="transmembrane region" description="Helical" evidence="6">
    <location>
        <begin position="89"/>
        <end position="111"/>
    </location>
</feature>
<dbReference type="EMBL" id="LOWA01000014">
    <property type="protein sequence ID" value="KVE29298.1"/>
    <property type="molecule type" value="Genomic_DNA"/>
</dbReference>
<feature type="transmembrane region" description="Helical" evidence="6">
    <location>
        <begin position="271"/>
        <end position="290"/>
    </location>
</feature>
<comment type="subcellular location">
    <subcellularLocation>
        <location evidence="1">Cell membrane</location>
        <topology evidence="1">Multi-pass membrane protein</topology>
    </subcellularLocation>
</comment>
<feature type="transmembrane region" description="Helical" evidence="6">
    <location>
        <begin position="345"/>
        <end position="365"/>
    </location>
</feature>
<keyword evidence="8" id="KW-1185">Reference proteome</keyword>
<dbReference type="InterPro" id="IPR050367">
    <property type="entry name" value="APC_superfamily"/>
</dbReference>
<feature type="transmembrane region" description="Helical" evidence="6">
    <location>
        <begin position="43"/>
        <end position="68"/>
    </location>
</feature>
<keyword evidence="2" id="KW-1003">Cell membrane</keyword>
<name>A0A103E6N9_9BURK</name>
<feature type="transmembrane region" description="Helical" evidence="6">
    <location>
        <begin position="225"/>
        <end position="244"/>
    </location>
</feature>
<dbReference type="Gene3D" id="1.20.1740.10">
    <property type="entry name" value="Amino acid/polyamine transporter I"/>
    <property type="match status" value="1"/>
</dbReference>